<dbReference type="PANTHER" id="PTHR45936">
    <property type="entry name" value="TRNA-DIHYDROURIDINE(20) SYNTHASE [NAD(P)+]-LIKE"/>
    <property type="match status" value="1"/>
</dbReference>
<comment type="cofactor">
    <cofactor evidence="1">
        <name>FMN</name>
        <dbReference type="ChEBI" id="CHEBI:58210"/>
    </cofactor>
</comment>
<feature type="domain" description="DRBM" evidence="8">
    <location>
        <begin position="364"/>
        <end position="429"/>
    </location>
</feature>
<evidence type="ECO:0000256" key="6">
    <source>
        <dbReference type="PROSITE-ProRule" id="PRU00266"/>
    </source>
</evidence>
<evidence type="ECO:0000256" key="4">
    <source>
        <dbReference type="ARBA" id="ARBA00022694"/>
    </source>
</evidence>
<dbReference type="AlphaFoldDB" id="A0A183BV48"/>
<dbReference type="GO" id="GO:0050660">
    <property type="term" value="F:flavin adenine dinucleotide binding"/>
    <property type="evidence" value="ECO:0007669"/>
    <property type="project" value="InterPro"/>
</dbReference>
<dbReference type="PROSITE" id="PS01136">
    <property type="entry name" value="UPF0034"/>
    <property type="match status" value="1"/>
</dbReference>
<organism evidence="9 10">
    <name type="scientific">Globodera pallida</name>
    <name type="common">Potato cyst nematode worm</name>
    <name type="synonym">Heterodera pallida</name>
    <dbReference type="NCBI Taxonomy" id="36090"/>
    <lineage>
        <taxon>Eukaryota</taxon>
        <taxon>Metazoa</taxon>
        <taxon>Ecdysozoa</taxon>
        <taxon>Nematoda</taxon>
        <taxon>Chromadorea</taxon>
        <taxon>Rhabditida</taxon>
        <taxon>Tylenchina</taxon>
        <taxon>Tylenchomorpha</taxon>
        <taxon>Tylenchoidea</taxon>
        <taxon>Heteroderidae</taxon>
        <taxon>Heteroderinae</taxon>
        <taxon>Globodera</taxon>
    </lineage>
</organism>
<evidence type="ECO:0000259" key="8">
    <source>
        <dbReference type="PROSITE" id="PS50137"/>
    </source>
</evidence>
<protein>
    <submittedName>
        <fullName evidence="10">DRBM domain-containing protein</fullName>
    </submittedName>
</protein>
<keyword evidence="2" id="KW-0285">Flavoprotein</keyword>
<dbReference type="InterPro" id="IPR018517">
    <property type="entry name" value="tRNA_hU_synthase_CS"/>
</dbReference>
<dbReference type="SUPFAM" id="SSF54768">
    <property type="entry name" value="dsRNA-binding domain-like"/>
    <property type="match status" value="1"/>
</dbReference>
<dbReference type="GO" id="GO:0003723">
    <property type="term" value="F:RNA binding"/>
    <property type="evidence" value="ECO:0007669"/>
    <property type="project" value="UniProtKB-UniRule"/>
</dbReference>
<evidence type="ECO:0000256" key="1">
    <source>
        <dbReference type="ARBA" id="ARBA00001917"/>
    </source>
</evidence>
<dbReference type="CDD" id="cd02801">
    <property type="entry name" value="DUS_like_FMN"/>
    <property type="match status" value="1"/>
</dbReference>
<dbReference type="GO" id="GO:0017150">
    <property type="term" value="F:tRNA dihydrouridine synthase activity"/>
    <property type="evidence" value="ECO:0007669"/>
    <property type="project" value="InterPro"/>
</dbReference>
<reference evidence="9" key="1">
    <citation type="submission" date="2014-05" db="EMBL/GenBank/DDBJ databases">
        <title>The genome and life-stage specific transcriptomes of Globodera pallida elucidate key aspects of plant parasitism by a cyst nematode.</title>
        <authorList>
            <person name="Cotton J.A."/>
            <person name="Lilley C.J."/>
            <person name="Jones L.M."/>
            <person name="Kikuchi T."/>
            <person name="Reid A.J."/>
            <person name="Thorpe P."/>
            <person name="Tsai I.J."/>
            <person name="Beasley H."/>
            <person name="Blok V."/>
            <person name="Cock P.J.A."/>
            <person name="Van den Akker S.E."/>
            <person name="Holroyd N."/>
            <person name="Hunt M."/>
            <person name="Mantelin S."/>
            <person name="Naghra H."/>
            <person name="Pain A."/>
            <person name="Palomares-Rius J.E."/>
            <person name="Zarowiecki M."/>
            <person name="Berriman M."/>
            <person name="Jones J.T."/>
            <person name="Urwin P.E."/>
        </authorList>
    </citation>
    <scope>NUCLEOTIDE SEQUENCE [LARGE SCALE GENOMIC DNA]</scope>
    <source>
        <strain evidence="9">Lindley</strain>
    </source>
</reference>
<dbReference type="GO" id="GO:0005737">
    <property type="term" value="C:cytoplasm"/>
    <property type="evidence" value="ECO:0007669"/>
    <property type="project" value="TreeGrafter"/>
</dbReference>
<dbReference type="PROSITE" id="PS50137">
    <property type="entry name" value="DS_RBD"/>
    <property type="match status" value="1"/>
</dbReference>
<dbReference type="WBParaSite" id="GPLIN_000448500">
    <property type="protein sequence ID" value="GPLIN_000448500"/>
    <property type="gene ID" value="GPLIN_000448500"/>
</dbReference>
<sequence>MSTVYDNSKNILAPMVRAGRTPLRVLALSYGADLVYTEEIVDQRLLGCQRVENAALDTVDYTLGDEVVLRVAAEERSRCILQIGTNSAEHAAKVCQKVGHDFAAIDVNMGCPKPFSIHCGMGAALLGDLERAKEILTAIVSASVVPVSCKIRLLNSQDKTLEFVRMVERCGVAAVAVHGRQRDERPKNQCRVAEINQICHSLSIPVFANGFSGSIHSYEDLGRFREETGASGYPKFFAKVCQYDESFTGSKYVVQRILGSQQEFDPCGRLTVAASTVRQICHIWGMDSEWWKNRRKMGQEQEVAETPQGQTDDDKRLPAKRPRNYVDEQLDDKVPMLKMVDGVRVAQLSFHPKCLKCGVNGKLTPKCVLSNHCFRQQFDAPLYQTRSHEHRFIGTVCVNGRKFGSSVTQPNTKMAEQVAALVALHGLKIRHKLEGNWDEQ</sequence>
<name>A0A183BV48_GLOPA</name>
<evidence type="ECO:0000313" key="10">
    <source>
        <dbReference type="WBParaSite" id="GPLIN_000448500"/>
    </source>
</evidence>
<keyword evidence="9" id="KW-1185">Reference proteome</keyword>
<dbReference type="PANTHER" id="PTHR45936:SF1">
    <property type="entry name" value="TRNA-DIHYDROURIDINE(20) SYNTHASE [NAD(P)+]-LIKE"/>
    <property type="match status" value="1"/>
</dbReference>
<evidence type="ECO:0000313" key="9">
    <source>
        <dbReference type="Proteomes" id="UP000050741"/>
    </source>
</evidence>
<dbReference type="InterPro" id="IPR035587">
    <property type="entry name" value="DUS-like_FMN-bd"/>
</dbReference>
<accession>A0A183BV48</accession>
<keyword evidence="6" id="KW-0694">RNA-binding</keyword>
<evidence type="ECO:0000256" key="2">
    <source>
        <dbReference type="ARBA" id="ARBA00022630"/>
    </source>
</evidence>
<dbReference type="InterPro" id="IPR014720">
    <property type="entry name" value="dsRBD_dom"/>
</dbReference>
<reference evidence="10" key="2">
    <citation type="submission" date="2016-06" db="UniProtKB">
        <authorList>
            <consortium name="WormBaseParasite"/>
        </authorList>
    </citation>
    <scope>IDENTIFICATION</scope>
</reference>
<dbReference type="InterPro" id="IPR013785">
    <property type="entry name" value="Aldolase_TIM"/>
</dbReference>
<evidence type="ECO:0000256" key="5">
    <source>
        <dbReference type="ARBA" id="ARBA00023002"/>
    </source>
</evidence>
<evidence type="ECO:0000256" key="3">
    <source>
        <dbReference type="ARBA" id="ARBA00022643"/>
    </source>
</evidence>
<dbReference type="Proteomes" id="UP000050741">
    <property type="component" value="Unassembled WGS sequence"/>
</dbReference>
<dbReference type="SUPFAM" id="SSF51395">
    <property type="entry name" value="FMN-linked oxidoreductases"/>
    <property type="match status" value="1"/>
</dbReference>
<dbReference type="Pfam" id="PF01207">
    <property type="entry name" value="Dus"/>
    <property type="match status" value="1"/>
</dbReference>
<evidence type="ECO:0000256" key="7">
    <source>
        <dbReference type="SAM" id="MobiDB-lite"/>
    </source>
</evidence>
<dbReference type="InterPro" id="IPR052582">
    <property type="entry name" value="tRNA-DUS-like"/>
</dbReference>
<proteinExistence type="predicted"/>
<dbReference type="Pfam" id="PF00035">
    <property type="entry name" value="dsrm"/>
    <property type="match status" value="1"/>
</dbReference>
<dbReference type="Gene3D" id="3.20.20.70">
    <property type="entry name" value="Aldolase class I"/>
    <property type="match status" value="1"/>
</dbReference>
<keyword evidence="3" id="KW-0288">FMN</keyword>
<dbReference type="Gene3D" id="3.30.160.20">
    <property type="match status" value="1"/>
</dbReference>
<keyword evidence="5" id="KW-0560">Oxidoreductase</keyword>
<feature type="region of interest" description="Disordered" evidence="7">
    <location>
        <begin position="295"/>
        <end position="321"/>
    </location>
</feature>
<keyword evidence="4" id="KW-0819">tRNA processing</keyword>